<dbReference type="Pfam" id="PF08241">
    <property type="entry name" value="Methyltransf_11"/>
    <property type="match status" value="1"/>
</dbReference>
<sequence>MNPKIKIAKNEKRTIEQIREHYEIEKELATQLRNSTHQERQYLYTALYDELFRKVPLHPQLALKSSSKKAIAWIVAQRMQLLKSFLSSDTTYLEVGPGDCGLSMEVAKKVKQVYAIDVSNEIVKNIDFPSNFQFVISDGCSIPIAENSIDVAYSHQLMEHLHPDDALTQLKNIYKAIKPGGVYICITPNRLSGPHDISKYFDEVATGFHLKEYTVSELYQVFRTVGFSQVNLYKSRDRYNLKIPLNTVTIPMLRAGEKVIGQLPYSLRRKIASQLLLFRGITIVGKK</sequence>
<dbReference type="InterPro" id="IPR029063">
    <property type="entry name" value="SAM-dependent_MTases_sf"/>
</dbReference>
<reference evidence="2 3" key="1">
    <citation type="submission" date="2019-01" db="EMBL/GenBank/DDBJ databases">
        <authorList>
            <person name="Brito A."/>
        </authorList>
    </citation>
    <scope>NUCLEOTIDE SEQUENCE [LARGE SCALE GENOMIC DNA]</scope>
    <source>
        <strain evidence="2">1</strain>
    </source>
</reference>
<dbReference type="PANTHER" id="PTHR43861">
    <property type="entry name" value="TRANS-ACONITATE 2-METHYLTRANSFERASE-RELATED"/>
    <property type="match status" value="1"/>
</dbReference>
<dbReference type="GO" id="GO:0008757">
    <property type="term" value="F:S-adenosylmethionine-dependent methyltransferase activity"/>
    <property type="evidence" value="ECO:0007669"/>
    <property type="project" value="InterPro"/>
</dbReference>
<protein>
    <submittedName>
        <fullName evidence="2">Methyltransferase type 11</fullName>
    </submittedName>
</protein>
<evidence type="ECO:0000259" key="1">
    <source>
        <dbReference type="Pfam" id="PF08241"/>
    </source>
</evidence>
<name>A0A563VMJ9_9CYAN</name>
<evidence type="ECO:0000313" key="3">
    <source>
        <dbReference type="Proteomes" id="UP000320055"/>
    </source>
</evidence>
<dbReference type="CDD" id="cd02440">
    <property type="entry name" value="AdoMet_MTases"/>
    <property type="match status" value="1"/>
</dbReference>
<dbReference type="GO" id="GO:0032259">
    <property type="term" value="P:methylation"/>
    <property type="evidence" value="ECO:0007669"/>
    <property type="project" value="UniProtKB-KW"/>
</dbReference>
<keyword evidence="2" id="KW-0808">Transferase</keyword>
<dbReference type="EMBL" id="CAACVJ010000068">
    <property type="protein sequence ID" value="VEP12684.1"/>
    <property type="molecule type" value="Genomic_DNA"/>
</dbReference>
<dbReference type="Proteomes" id="UP000320055">
    <property type="component" value="Unassembled WGS sequence"/>
</dbReference>
<keyword evidence="2" id="KW-0489">Methyltransferase</keyword>
<organism evidence="2 3">
    <name type="scientific">Hyella patelloides LEGE 07179</name>
    <dbReference type="NCBI Taxonomy" id="945734"/>
    <lineage>
        <taxon>Bacteria</taxon>
        <taxon>Bacillati</taxon>
        <taxon>Cyanobacteriota</taxon>
        <taxon>Cyanophyceae</taxon>
        <taxon>Pleurocapsales</taxon>
        <taxon>Hyellaceae</taxon>
        <taxon>Hyella</taxon>
    </lineage>
</organism>
<gene>
    <name evidence="2" type="ORF">H1P_160023</name>
</gene>
<feature type="domain" description="Methyltransferase type 11" evidence="1">
    <location>
        <begin position="93"/>
        <end position="185"/>
    </location>
</feature>
<evidence type="ECO:0000313" key="2">
    <source>
        <dbReference type="EMBL" id="VEP12684.1"/>
    </source>
</evidence>
<dbReference type="OrthoDB" id="9071885at2"/>
<keyword evidence="3" id="KW-1185">Reference proteome</keyword>
<proteinExistence type="predicted"/>
<accession>A0A563VMJ9</accession>
<dbReference type="Gene3D" id="3.40.50.150">
    <property type="entry name" value="Vaccinia Virus protein VP39"/>
    <property type="match status" value="1"/>
</dbReference>
<dbReference type="SUPFAM" id="SSF53335">
    <property type="entry name" value="S-adenosyl-L-methionine-dependent methyltransferases"/>
    <property type="match status" value="1"/>
</dbReference>
<dbReference type="AlphaFoldDB" id="A0A563VMJ9"/>
<dbReference type="RefSeq" id="WP_144864244.1">
    <property type="nucleotide sequence ID" value="NZ_LR213778.1"/>
</dbReference>
<dbReference type="InterPro" id="IPR013216">
    <property type="entry name" value="Methyltransf_11"/>
</dbReference>